<reference evidence="6" key="2">
    <citation type="submission" date="2023-01" db="EMBL/GenBank/DDBJ databases">
        <title>Gilvimarinus xylanilyticus HB14 isolated from Caulerpa lentillifera aquaculture base in Hainan, China.</title>
        <authorList>
            <person name="Zhang Y.-J."/>
        </authorList>
    </citation>
    <scope>NUCLEOTIDE SEQUENCE</scope>
    <source>
        <strain evidence="6">HB14</strain>
    </source>
</reference>
<dbReference type="PANTHER" id="PTHR45138">
    <property type="entry name" value="REGULATORY COMPONENTS OF SENSORY TRANSDUCTION SYSTEM"/>
    <property type="match status" value="1"/>
</dbReference>
<gene>
    <name evidence="6" type="ORF">M6D89_09680</name>
</gene>
<dbReference type="SUPFAM" id="SSF55073">
    <property type="entry name" value="Nucleotide cyclase"/>
    <property type="match status" value="1"/>
</dbReference>
<dbReference type="RefSeq" id="WP_253967864.1">
    <property type="nucleotide sequence ID" value="NZ_JAMFTH010000002.1"/>
</dbReference>
<keyword evidence="7" id="KW-1185">Reference proteome</keyword>
<keyword evidence="4" id="KW-0472">Membrane</keyword>
<evidence type="ECO:0000259" key="5">
    <source>
        <dbReference type="PROSITE" id="PS50887"/>
    </source>
</evidence>
<dbReference type="Pfam" id="PF00990">
    <property type="entry name" value="GGDEF"/>
    <property type="match status" value="1"/>
</dbReference>
<feature type="transmembrane region" description="Helical" evidence="4">
    <location>
        <begin position="93"/>
        <end position="122"/>
    </location>
</feature>
<evidence type="ECO:0000256" key="3">
    <source>
        <dbReference type="ARBA" id="ARBA00034247"/>
    </source>
</evidence>
<keyword evidence="4" id="KW-1133">Transmembrane helix</keyword>
<dbReference type="CDD" id="cd01949">
    <property type="entry name" value="GGDEF"/>
    <property type="match status" value="1"/>
</dbReference>
<dbReference type="AlphaFoldDB" id="A0A9X2HW97"/>
<evidence type="ECO:0000313" key="6">
    <source>
        <dbReference type="EMBL" id="MCP8899568.1"/>
    </source>
</evidence>
<dbReference type="InterPro" id="IPR000160">
    <property type="entry name" value="GGDEF_dom"/>
</dbReference>
<evidence type="ECO:0000256" key="4">
    <source>
        <dbReference type="SAM" id="Phobius"/>
    </source>
</evidence>
<feature type="transmembrane region" description="Helical" evidence="4">
    <location>
        <begin position="37"/>
        <end position="59"/>
    </location>
</feature>
<feature type="domain" description="GGDEF" evidence="5">
    <location>
        <begin position="191"/>
        <end position="316"/>
    </location>
</feature>
<dbReference type="EC" id="2.7.7.65" evidence="2"/>
<accession>A0A9X2HW97</accession>
<dbReference type="InterPro" id="IPR050469">
    <property type="entry name" value="Diguanylate_Cyclase"/>
</dbReference>
<comment type="caution">
    <text evidence="6">The sequence shown here is derived from an EMBL/GenBank/DDBJ whole genome shotgun (WGS) entry which is preliminary data.</text>
</comment>
<dbReference type="NCBIfam" id="TIGR00254">
    <property type="entry name" value="GGDEF"/>
    <property type="match status" value="1"/>
</dbReference>
<feature type="transmembrane region" description="Helical" evidence="4">
    <location>
        <begin position="12"/>
        <end position="31"/>
    </location>
</feature>
<evidence type="ECO:0000256" key="1">
    <source>
        <dbReference type="ARBA" id="ARBA00001946"/>
    </source>
</evidence>
<dbReference type="GO" id="GO:0052621">
    <property type="term" value="F:diguanylate cyclase activity"/>
    <property type="evidence" value="ECO:0007669"/>
    <property type="project" value="UniProtKB-EC"/>
</dbReference>
<comment type="cofactor">
    <cofactor evidence="1">
        <name>Mg(2+)</name>
        <dbReference type="ChEBI" id="CHEBI:18420"/>
    </cofactor>
</comment>
<evidence type="ECO:0000256" key="2">
    <source>
        <dbReference type="ARBA" id="ARBA00012528"/>
    </source>
</evidence>
<proteinExistence type="predicted"/>
<name>A0A9X2HW97_9GAMM</name>
<keyword evidence="4" id="KW-0812">Transmembrane</keyword>
<evidence type="ECO:0000313" key="7">
    <source>
        <dbReference type="Proteomes" id="UP001139319"/>
    </source>
</evidence>
<dbReference type="InterPro" id="IPR043128">
    <property type="entry name" value="Rev_trsase/Diguanyl_cyclase"/>
</dbReference>
<dbReference type="PANTHER" id="PTHR45138:SF9">
    <property type="entry name" value="DIGUANYLATE CYCLASE DGCM-RELATED"/>
    <property type="match status" value="1"/>
</dbReference>
<feature type="transmembrane region" description="Helical" evidence="4">
    <location>
        <begin position="134"/>
        <end position="153"/>
    </location>
</feature>
<sequence length="317" mass="35367">MLKKLREDFRLAMSIFLAGCATVAIAPFALIRALSGQWLLAALDAAIAVGMAIMLRHLILHGQTPLSRFVSGLFYSLAALGMCHLNPQPMIYWIFPVVIANFFLLQIKVAVGINSLVLAALLPLRNAFPGSLEFIDLMVSLILVSAFAGIFAWKTDDQHKQLDKWAHLDSLTGIGNRRKFFLELNKRKSVSTCSLAVIDLDHFKNINDQSGHEAGDNILQSVAKLFKSRLRADTDEIFRYGGEEFLLLLNNTDLKGACLAAEQLRQTLEQEIGVTASFGCAEYRDQEPWDNWIQRADNELYEAKNAGRNCVRPIMPT</sequence>
<dbReference type="PROSITE" id="PS50887">
    <property type="entry name" value="GGDEF"/>
    <property type="match status" value="1"/>
</dbReference>
<organism evidence="6 7">
    <name type="scientific">Gilvimarinus xylanilyticus</name>
    <dbReference type="NCBI Taxonomy" id="2944139"/>
    <lineage>
        <taxon>Bacteria</taxon>
        <taxon>Pseudomonadati</taxon>
        <taxon>Pseudomonadota</taxon>
        <taxon>Gammaproteobacteria</taxon>
        <taxon>Cellvibrionales</taxon>
        <taxon>Cellvibrionaceae</taxon>
        <taxon>Gilvimarinus</taxon>
    </lineage>
</organism>
<dbReference type="SMART" id="SM00267">
    <property type="entry name" value="GGDEF"/>
    <property type="match status" value="1"/>
</dbReference>
<comment type="catalytic activity">
    <reaction evidence="3">
        <text>2 GTP = 3',3'-c-di-GMP + 2 diphosphate</text>
        <dbReference type="Rhea" id="RHEA:24898"/>
        <dbReference type="ChEBI" id="CHEBI:33019"/>
        <dbReference type="ChEBI" id="CHEBI:37565"/>
        <dbReference type="ChEBI" id="CHEBI:58805"/>
        <dbReference type="EC" id="2.7.7.65"/>
    </reaction>
</comment>
<dbReference type="FunFam" id="3.30.70.270:FF:000001">
    <property type="entry name" value="Diguanylate cyclase domain protein"/>
    <property type="match status" value="1"/>
</dbReference>
<dbReference type="Gene3D" id="3.30.70.270">
    <property type="match status" value="1"/>
</dbReference>
<protein>
    <recommendedName>
        <fullName evidence="2">diguanylate cyclase</fullName>
        <ecNumber evidence="2">2.7.7.65</ecNumber>
    </recommendedName>
</protein>
<dbReference type="InterPro" id="IPR029787">
    <property type="entry name" value="Nucleotide_cyclase"/>
</dbReference>
<dbReference type="Proteomes" id="UP001139319">
    <property type="component" value="Unassembled WGS sequence"/>
</dbReference>
<reference evidence="6" key="1">
    <citation type="submission" date="2022-05" db="EMBL/GenBank/DDBJ databases">
        <authorList>
            <person name="Sun H.-N."/>
        </authorList>
    </citation>
    <scope>NUCLEOTIDE SEQUENCE</scope>
    <source>
        <strain evidence="6">HB14</strain>
    </source>
</reference>
<dbReference type="EMBL" id="JAMFTH010000002">
    <property type="protein sequence ID" value="MCP8899568.1"/>
    <property type="molecule type" value="Genomic_DNA"/>
</dbReference>